<dbReference type="KEGG" id="ccp:CHC_T00000395001"/>
<dbReference type="RefSeq" id="XP_005710085.1">
    <property type="nucleotide sequence ID" value="XM_005710028.1"/>
</dbReference>
<evidence type="ECO:0000313" key="1">
    <source>
        <dbReference type="EMBL" id="CDF39791.1"/>
    </source>
</evidence>
<protein>
    <submittedName>
        <fullName evidence="1">Uncharacterized protein</fullName>
    </submittedName>
</protein>
<proteinExistence type="predicted"/>
<dbReference type="EMBL" id="HG002073">
    <property type="protein sequence ID" value="CDF39791.1"/>
    <property type="molecule type" value="Genomic_DNA"/>
</dbReference>
<organism evidence="1 2">
    <name type="scientific">Chondrus crispus</name>
    <name type="common">Carrageen Irish moss</name>
    <name type="synonym">Polymorpha crispa</name>
    <dbReference type="NCBI Taxonomy" id="2769"/>
    <lineage>
        <taxon>Eukaryota</taxon>
        <taxon>Rhodophyta</taxon>
        <taxon>Florideophyceae</taxon>
        <taxon>Rhodymeniophycidae</taxon>
        <taxon>Gigartinales</taxon>
        <taxon>Gigartinaceae</taxon>
        <taxon>Chondrus</taxon>
    </lineage>
</organism>
<evidence type="ECO:0000313" key="2">
    <source>
        <dbReference type="Proteomes" id="UP000012073"/>
    </source>
</evidence>
<dbReference type="Proteomes" id="UP000012073">
    <property type="component" value="Unassembled WGS sequence"/>
</dbReference>
<sequence>MTIPAIHVWSAAAERVADSKLYRLPPFAYILNLTAVTHCLARSILWLELKHTLRDAQNHASSSRGCCPVTTCE</sequence>
<reference evidence="2" key="1">
    <citation type="journal article" date="2013" name="Proc. Natl. Acad. Sci. U.S.A.">
        <title>Genome structure and metabolic features in the red seaweed Chondrus crispus shed light on evolution of the Archaeplastida.</title>
        <authorList>
            <person name="Collen J."/>
            <person name="Porcel B."/>
            <person name="Carre W."/>
            <person name="Ball S.G."/>
            <person name="Chaparro C."/>
            <person name="Tonon T."/>
            <person name="Barbeyron T."/>
            <person name="Michel G."/>
            <person name="Noel B."/>
            <person name="Valentin K."/>
            <person name="Elias M."/>
            <person name="Artiguenave F."/>
            <person name="Arun A."/>
            <person name="Aury J.M."/>
            <person name="Barbosa-Neto J.F."/>
            <person name="Bothwell J.H."/>
            <person name="Bouget F.Y."/>
            <person name="Brillet L."/>
            <person name="Cabello-Hurtado F."/>
            <person name="Capella-Gutierrez S."/>
            <person name="Charrier B."/>
            <person name="Cladiere L."/>
            <person name="Cock J.M."/>
            <person name="Coelho S.M."/>
            <person name="Colleoni C."/>
            <person name="Czjzek M."/>
            <person name="Da Silva C."/>
            <person name="Delage L."/>
            <person name="Denoeud F."/>
            <person name="Deschamps P."/>
            <person name="Dittami S.M."/>
            <person name="Gabaldon T."/>
            <person name="Gachon C.M."/>
            <person name="Groisillier A."/>
            <person name="Herve C."/>
            <person name="Jabbari K."/>
            <person name="Katinka M."/>
            <person name="Kloareg B."/>
            <person name="Kowalczyk N."/>
            <person name="Labadie K."/>
            <person name="Leblanc C."/>
            <person name="Lopez P.J."/>
            <person name="McLachlan D.H."/>
            <person name="Meslet-Cladiere L."/>
            <person name="Moustafa A."/>
            <person name="Nehr Z."/>
            <person name="Nyvall Collen P."/>
            <person name="Panaud O."/>
            <person name="Partensky F."/>
            <person name="Poulain J."/>
            <person name="Rensing S.A."/>
            <person name="Rousvoal S."/>
            <person name="Samson G."/>
            <person name="Symeonidi A."/>
            <person name="Weissenbach J."/>
            <person name="Zambounis A."/>
            <person name="Wincker P."/>
            <person name="Boyen C."/>
        </authorList>
    </citation>
    <scope>NUCLEOTIDE SEQUENCE [LARGE SCALE GENOMIC DNA]</scope>
    <source>
        <strain evidence="2">cv. Stackhouse</strain>
    </source>
</reference>
<gene>
    <name evidence="1" type="ORF">CHC_T00000395001</name>
</gene>
<accession>R7QQM4</accession>
<keyword evidence="2" id="KW-1185">Reference proteome</keyword>
<dbReference type="AlphaFoldDB" id="R7QQM4"/>
<name>R7QQM4_CHOCR</name>
<dbReference type="Gramene" id="CDF39791">
    <property type="protein sequence ID" value="CDF39791"/>
    <property type="gene ID" value="CHC_T00000395001"/>
</dbReference>
<dbReference type="GeneID" id="17317805"/>